<feature type="domain" description="Ryanodine receptor Ryr" evidence="1">
    <location>
        <begin position="489"/>
        <end position="572"/>
    </location>
</feature>
<dbReference type="Gene3D" id="6.20.350.10">
    <property type="match status" value="1"/>
</dbReference>
<gene>
    <name evidence="2" type="ORF">SDC9_72869</name>
</gene>
<reference evidence="2" key="1">
    <citation type="submission" date="2019-08" db="EMBL/GenBank/DDBJ databases">
        <authorList>
            <person name="Kucharzyk K."/>
            <person name="Murdoch R.W."/>
            <person name="Higgins S."/>
            <person name="Loffler F."/>
        </authorList>
    </citation>
    <scope>NUCLEOTIDE SEQUENCE</scope>
</reference>
<dbReference type="AlphaFoldDB" id="A0A644YEH6"/>
<sequence>MNDMRRYVERFFDELEVFEDLERGHCCKIFISQAVYEFLGRETKENAFSVYRAFFDSYRITLKGASNPFIDLLDVLKSYEENAAVLIDRQRDHYIHSVNVFILGLCIYAQNKKYRDAFHKAAMDPADYPYAYHTKNEEFFYRWGLASLFHDVGYPVEIVGRQVNKFMDFATDVEVSREKVNVKISFGNFDKLNSIEEVLPKRAFTKCYFDRYEDSVYVDLLKPVDLLAHKLHMALGASLSEVKFALDDFVNVMGRFGFIDHGYYSAIIVLKWYGYLIQSANYRPEYFYWPVLDSAGAILLHNCYKNMLQKKPFSMGPLEPAAYPIAYLLILCDELQEWNREAYGILDKKRVQAAQAKLKVTEDALDITFVTREGTLPPDFSHEKKKLLQRLLVLDALFESVRVHCKALSRNPLPQAETGPIPRPSLQEIEALARAIHELYNEKQLERHPGKPLKYPDFDSLPDTLKYSNLRQAMDIPEKVREMGFAIGPADAPGTQIDTVPGEFVEYLAKEEHAAWVEERRSTGWVLGDHVDAQNKVTPYLVPYDRLPEEIKQLDRDPVSNIPLLLSKLGLAVYGKGA</sequence>
<accession>A0A644YEH6</accession>
<evidence type="ECO:0000259" key="1">
    <source>
        <dbReference type="Pfam" id="PF02026"/>
    </source>
</evidence>
<protein>
    <recommendedName>
        <fullName evidence="1">Ryanodine receptor Ryr domain-containing protein</fullName>
    </recommendedName>
</protein>
<proteinExistence type="predicted"/>
<name>A0A644YEH6_9ZZZZ</name>
<dbReference type="Pfam" id="PF02026">
    <property type="entry name" value="RyR"/>
    <property type="match status" value="1"/>
</dbReference>
<evidence type="ECO:0000313" key="2">
    <source>
        <dbReference type="EMBL" id="MPM26368.1"/>
    </source>
</evidence>
<comment type="caution">
    <text evidence="2">The sequence shown here is derived from an EMBL/GenBank/DDBJ whole genome shotgun (WGS) entry which is preliminary data.</text>
</comment>
<dbReference type="InterPro" id="IPR003032">
    <property type="entry name" value="Ryanodine_rcpt"/>
</dbReference>
<organism evidence="2">
    <name type="scientific">bioreactor metagenome</name>
    <dbReference type="NCBI Taxonomy" id="1076179"/>
    <lineage>
        <taxon>unclassified sequences</taxon>
        <taxon>metagenomes</taxon>
        <taxon>ecological metagenomes</taxon>
    </lineage>
</organism>
<dbReference type="EMBL" id="VSSQ01004716">
    <property type="protein sequence ID" value="MPM26368.1"/>
    <property type="molecule type" value="Genomic_DNA"/>
</dbReference>